<evidence type="ECO:0000313" key="2">
    <source>
        <dbReference type="Proteomes" id="UP001169719"/>
    </source>
</evidence>
<dbReference type="Pfam" id="PF04250">
    <property type="entry name" value="DUF429"/>
    <property type="match status" value="1"/>
</dbReference>
<accession>A0ABT7Y0J1</accession>
<protein>
    <submittedName>
        <fullName evidence="1">DUF429 domain-containing protein</fullName>
    </submittedName>
</protein>
<proteinExistence type="predicted"/>
<dbReference type="InterPro" id="IPR007362">
    <property type="entry name" value="DUF429"/>
</dbReference>
<dbReference type="EMBL" id="JAUEOZ010000001">
    <property type="protein sequence ID" value="MDN2481554.1"/>
    <property type="molecule type" value="Genomic_DNA"/>
</dbReference>
<name>A0ABT7Y0J1_9VIBR</name>
<comment type="caution">
    <text evidence="1">The sequence shown here is derived from an EMBL/GenBank/DDBJ whole genome shotgun (WGS) entry which is preliminary data.</text>
</comment>
<evidence type="ECO:0000313" key="1">
    <source>
        <dbReference type="EMBL" id="MDN2481554.1"/>
    </source>
</evidence>
<organism evidence="1 2">
    <name type="scientific">Vibrio agarivorans</name>
    <dbReference type="NCBI Taxonomy" id="153622"/>
    <lineage>
        <taxon>Bacteria</taxon>
        <taxon>Pseudomonadati</taxon>
        <taxon>Pseudomonadota</taxon>
        <taxon>Gammaproteobacteria</taxon>
        <taxon>Vibrionales</taxon>
        <taxon>Vibrionaceae</taxon>
        <taxon>Vibrio</taxon>
    </lineage>
</organism>
<reference evidence="1" key="1">
    <citation type="submission" date="2024-05" db="EMBL/GenBank/DDBJ databases">
        <title>Genome Sequences of Four Agar- Degrading Marine Bacteria.</title>
        <authorList>
            <person name="Phillips E.K."/>
            <person name="Shaffer J.C."/>
            <person name="Henson M.W."/>
            <person name="Temperton B."/>
            <person name="Thrash C.J."/>
            <person name="Martin M.O."/>
        </authorList>
    </citation>
    <scope>NUCLEOTIDE SEQUENCE</scope>
    <source>
        <strain evidence="1">EKP203</strain>
    </source>
</reference>
<sequence length="256" mass="28524">MQLEYNLGIDGCKSGWCVWCLSRGVLSFDVFPTLNALFASFDKPVHCLIDMPIGFSDAVTPDRLCDKAARKRLTKVRQSSVFPVPCKAAVYAQDYATACEVNFEQVGKKFSKQTWGIVPKIRELNDFLDLDSQHVIRESHPEVLFTALAGEPLRHSKRSKEGLAQRIALLEALSPALKEALEHALCSTMKKVAMPDDLVDALVLCIASQSKRRLTRFPACVDHDADGRCREIVYPTEFLVPTVQHIEIAGVCYPLS</sequence>
<gene>
    <name evidence="1" type="ORF">QWJ08_09115</name>
</gene>
<keyword evidence="2" id="KW-1185">Reference proteome</keyword>
<dbReference type="Proteomes" id="UP001169719">
    <property type="component" value="Unassembled WGS sequence"/>
</dbReference>